<dbReference type="InterPro" id="IPR014985">
    <property type="entry name" value="WbqC"/>
</dbReference>
<dbReference type="Pfam" id="PF08889">
    <property type="entry name" value="WbqC"/>
    <property type="match status" value="1"/>
</dbReference>
<dbReference type="Proteomes" id="UP001596263">
    <property type="component" value="Unassembled WGS sequence"/>
</dbReference>
<gene>
    <name evidence="2" type="ORF">ACFPQ9_17785</name>
</gene>
<feature type="region of interest" description="Disordered" evidence="1">
    <location>
        <begin position="172"/>
        <end position="212"/>
    </location>
</feature>
<evidence type="ECO:0000313" key="3">
    <source>
        <dbReference type="Proteomes" id="UP001596263"/>
    </source>
</evidence>
<evidence type="ECO:0000313" key="2">
    <source>
        <dbReference type="EMBL" id="MFC5215694.1"/>
    </source>
</evidence>
<feature type="region of interest" description="Disordered" evidence="1">
    <location>
        <begin position="14"/>
        <end position="46"/>
    </location>
</feature>
<dbReference type="EMBL" id="JBHSKM010000008">
    <property type="protein sequence ID" value="MFC5215694.1"/>
    <property type="molecule type" value="Genomic_DNA"/>
</dbReference>
<dbReference type="RefSeq" id="WP_380853786.1">
    <property type="nucleotide sequence ID" value="NZ_JBHSKM010000008.1"/>
</dbReference>
<feature type="compositionally biased region" description="Basic and acidic residues" evidence="1">
    <location>
        <begin position="177"/>
        <end position="190"/>
    </location>
</feature>
<feature type="compositionally biased region" description="Low complexity" evidence="1">
    <location>
        <begin position="14"/>
        <end position="23"/>
    </location>
</feature>
<name>A0ABW0CII8_STRCD</name>
<comment type="caution">
    <text evidence="2">The sequence shown here is derived from an EMBL/GenBank/DDBJ whole genome shotgun (WGS) entry which is preliminary data.</text>
</comment>
<organism evidence="2 3">
    <name type="scientific">Streptomyces coerulescens</name>
    <dbReference type="NCBI Taxonomy" id="29304"/>
    <lineage>
        <taxon>Bacteria</taxon>
        <taxon>Bacillati</taxon>
        <taxon>Actinomycetota</taxon>
        <taxon>Actinomycetes</taxon>
        <taxon>Kitasatosporales</taxon>
        <taxon>Streptomycetaceae</taxon>
        <taxon>Streptomyces</taxon>
    </lineage>
</organism>
<keyword evidence="3" id="KW-1185">Reference proteome</keyword>
<accession>A0ABW0CII8</accession>
<feature type="compositionally biased region" description="Low complexity" evidence="1">
    <location>
        <begin position="34"/>
        <end position="46"/>
    </location>
</feature>
<protein>
    <submittedName>
        <fullName evidence="2">WbqC family protein</fullName>
    </submittedName>
</protein>
<reference evidence="3" key="1">
    <citation type="journal article" date="2019" name="Int. J. Syst. Evol. Microbiol.">
        <title>The Global Catalogue of Microorganisms (GCM) 10K type strain sequencing project: providing services to taxonomists for standard genome sequencing and annotation.</title>
        <authorList>
            <consortium name="The Broad Institute Genomics Platform"/>
            <consortium name="The Broad Institute Genome Sequencing Center for Infectious Disease"/>
            <person name="Wu L."/>
            <person name="Ma J."/>
        </authorList>
    </citation>
    <scope>NUCLEOTIDE SEQUENCE [LARGE SCALE GENOMIC DNA]</scope>
    <source>
        <strain evidence="3">KCTC 42586</strain>
    </source>
</reference>
<proteinExistence type="predicted"/>
<sequence>MCMALTSVSWAPASTAASSAAESPRIGSRAACVPSTSRTRFPRSSTPTKVHAADRWIVLDDVQFARRDYRHRARSAAPDEPVRPQWLTLPTHLLHWSPDADRPGATCRPGRSRRTVSLLIRLGEVLGSSSIPTLEGHSERLADLAAATSGTHYFCGTGGRYLDTRTMRSASLTPLPAHDKGGVRKPRPEPVKPQVRARQGNTADAPPHASDG</sequence>
<evidence type="ECO:0000256" key="1">
    <source>
        <dbReference type="SAM" id="MobiDB-lite"/>
    </source>
</evidence>